<dbReference type="STRING" id="504798.SAMN05421871_10532"/>
<protein>
    <submittedName>
        <fullName evidence="2">Uncharacterized membrane protein</fullName>
    </submittedName>
</protein>
<feature type="transmembrane region" description="Helical" evidence="1">
    <location>
        <begin position="6"/>
        <end position="31"/>
    </location>
</feature>
<dbReference type="OrthoDB" id="428263at2"/>
<organism evidence="2 3">
    <name type="scientific">Actinokineospora alba</name>
    <dbReference type="NCBI Taxonomy" id="504798"/>
    <lineage>
        <taxon>Bacteria</taxon>
        <taxon>Bacillati</taxon>
        <taxon>Actinomycetota</taxon>
        <taxon>Actinomycetes</taxon>
        <taxon>Pseudonocardiales</taxon>
        <taxon>Pseudonocardiaceae</taxon>
        <taxon>Actinokineospora</taxon>
    </lineage>
</organism>
<evidence type="ECO:0000313" key="2">
    <source>
        <dbReference type="EMBL" id="SDO75856.1"/>
    </source>
</evidence>
<feature type="transmembrane region" description="Helical" evidence="1">
    <location>
        <begin position="137"/>
        <end position="154"/>
    </location>
</feature>
<sequence>MSQVVLVLATITSGLIAGLFFAFSCSVMLSLDGVEDRVFVDVMQRINRRIQNGLFGLVFMGALLSSAAVIVIDLTGDSGTNVRALVGAALFLVSLLITFAINIPLNNRLDAAGPVARADVAQARKAFEGPWVRWNHVRMVVATAGFVFLCLALQN</sequence>
<feature type="transmembrane region" description="Helical" evidence="1">
    <location>
        <begin position="52"/>
        <end position="72"/>
    </location>
</feature>
<keyword evidence="1" id="KW-0812">Transmembrane</keyword>
<keyword evidence="3" id="KW-1185">Reference proteome</keyword>
<dbReference type="RefSeq" id="WP_091374049.1">
    <property type="nucleotide sequence ID" value="NZ_FNDV01000005.1"/>
</dbReference>
<feature type="transmembrane region" description="Helical" evidence="1">
    <location>
        <begin position="84"/>
        <end position="105"/>
    </location>
</feature>
<keyword evidence="1" id="KW-0472">Membrane</keyword>
<keyword evidence="1" id="KW-1133">Transmembrane helix</keyword>
<reference evidence="3" key="1">
    <citation type="submission" date="2016-10" db="EMBL/GenBank/DDBJ databases">
        <authorList>
            <person name="Varghese N."/>
            <person name="Submissions S."/>
        </authorList>
    </citation>
    <scope>NUCLEOTIDE SEQUENCE [LARGE SCALE GENOMIC DNA]</scope>
    <source>
        <strain evidence="3">IBRC-M 10655</strain>
    </source>
</reference>
<gene>
    <name evidence="2" type="ORF">SAMN05192558_104428</name>
</gene>
<dbReference type="Proteomes" id="UP000199651">
    <property type="component" value="Unassembled WGS sequence"/>
</dbReference>
<accession>A0A1H0M6L9</accession>
<proteinExistence type="predicted"/>
<dbReference type="InterPro" id="IPR013901">
    <property type="entry name" value="Anthrone_oxy"/>
</dbReference>
<dbReference type="Pfam" id="PF08592">
    <property type="entry name" value="Anthrone_oxy"/>
    <property type="match status" value="1"/>
</dbReference>
<dbReference type="AlphaFoldDB" id="A0A1H0M6L9"/>
<name>A0A1H0M6L9_9PSEU</name>
<evidence type="ECO:0000256" key="1">
    <source>
        <dbReference type="SAM" id="Phobius"/>
    </source>
</evidence>
<dbReference type="EMBL" id="FNJB01000004">
    <property type="protein sequence ID" value="SDO75856.1"/>
    <property type="molecule type" value="Genomic_DNA"/>
</dbReference>
<evidence type="ECO:0000313" key="3">
    <source>
        <dbReference type="Proteomes" id="UP000199651"/>
    </source>
</evidence>